<reference evidence="1" key="1">
    <citation type="journal article" date="2015" name="Nature">
        <title>Complex archaea that bridge the gap between prokaryotes and eukaryotes.</title>
        <authorList>
            <person name="Spang A."/>
            <person name="Saw J.H."/>
            <person name="Jorgensen S.L."/>
            <person name="Zaremba-Niedzwiedzka K."/>
            <person name="Martijn J."/>
            <person name="Lind A.E."/>
            <person name="van Eijk R."/>
            <person name="Schleper C."/>
            <person name="Guy L."/>
            <person name="Ettema T.J."/>
        </authorList>
    </citation>
    <scope>NUCLEOTIDE SEQUENCE</scope>
</reference>
<accession>A0A0F9EKQ1</accession>
<gene>
    <name evidence="1" type="ORF">LCGC14_2141000</name>
</gene>
<dbReference type="AlphaFoldDB" id="A0A0F9EKQ1"/>
<evidence type="ECO:0000313" key="1">
    <source>
        <dbReference type="EMBL" id="KKL66836.1"/>
    </source>
</evidence>
<organism evidence="1">
    <name type="scientific">marine sediment metagenome</name>
    <dbReference type="NCBI Taxonomy" id="412755"/>
    <lineage>
        <taxon>unclassified sequences</taxon>
        <taxon>metagenomes</taxon>
        <taxon>ecological metagenomes</taxon>
    </lineage>
</organism>
<sequence>MIYTDYLQRHIDRLTEAQKLYSEILREEMRAEKGEKV</sequence>
<protein>
    <submittedName>
        <fullName evidence="1">Uncharacterized protein</fullName>
    </submittedName>
</protein>
<name>A0A0F9EKQ1_9ZZZZ</name>
<proteinExistence type="predicted"/>
<comment type="caution">
    <text evidence="1">The sequence shown here is derived from an EMBL/GenBank/DDBJ whole genome shotgun (WGS) entry which is preliminary data.</text>
</comment>
<dbReference type="EMBL" id="LAZR01027076">
    <property type="protein sequence ID" value="KKL66836.1"/>
    <property type="molecule type" value="Genomic_DNA"/>
</dbReference>